<feature type="DNA-binding region" description="HMG box" evidence="1">
    <location>
        <begin position="158"/>
        <end position="227"/>
    </location>
</feature>
<evidence type="ECO:0000259" key="3">
    <source>
        <dbReference type="PROSITE" id="PS50118"/>
    </source>
</evidence>
<dbReference type="EMBL" id="JAWRVI010000003">
    <property type="protein sequence ID" value="KAK4094648.1"/>
    <property type="molecule type" value="Genomic_DNA"/>
</dbReference>
<keyword evidence="5" id="KW-1185">Reference proteome</keyword>
<feature type="region of interest" description="Disordered" evidence="2">
    <location>
        <begin position="273"/>
        <end position="332"/>
    </location>
</feature>
<organism evidence="4 5">
    <name type="scientific">Purpureocillium lilacinum</name>
    <name type="common">Paecilomyces lilacinus</name>
    <dbReference type="NCBI Taxonomy" id="33203"/>
    <lineage>
        <taxon>Eukaryota</taxon>
        <taxon>Fungi</taxon>
        <taxon>Dikarya</taxon>
        <taxon>Ascomycota</taxon>
        <taxon>Pezizomycotina</taxon>
        <taxon>Sordariomycetes</taxon>
        <taxon>Hypocreomycetidae</taxon>
        <taxon>Hypocreales</taxon>
        <taxon>Ophiocordycipitaceae</taxon>
        <taxon>Purpureocillium</taxon>
    </lineage>
</organism>
<sequence length="406" mass="44480">MRLALGETRSRTQLGLFCLQLGPRAAPAGPARHARAPVGPAVFSAFAGVPLKLGGLSSQLSAQRARTPSSLAASVNAVDVAVGRLNTIIELIKSFTTDYVRQTNLLLGEATADGGADLLSAFENTAAQLIMPGVAPELQQPVEEKKERKKRTHDPNAPKRPLTPYFLYMQHARSIIANDLGAEAPKGAVQEEGQRRWAHMSPTEKKGWNAAYQYNLRLYNARVHSYKQGNPLAKNMNDDEALKYAEDFQIPMPEIKDTPAEAPSNDHDAIAEQLQADDAKTPKKAAGGRKRKTATPAADTSIMEPKATPASPDKKRRRTSTKAVDDKEEPKKRPGVNIMVSRRARRDRPGSMIYTWLRGSEGPWLMSLFLTLVFGNWVGVVGPSARNVLFARDEAPRFFDILGLVK</sequence>
<feature type="domain" description="HMG box" evidence="3">
    <location>
        <begin position="158"/>
        <end position="227"/>
    </location>
</feature>
<proteinExistence type="predicted"/>
<evidence type="ECO:0000313" key="4">
    <source>
        <dbReference type="EMBL" id="KAK4094648.1"/>
    </source>
</evidence>
<dbReference type="InterPro" id="IPR036910">
    <property type="entry name" value="HMG_box_dom_sf"/>
</dbReference>
<keyword evidence="1" id="KW-0238">DNA-binding</keyword>
<gene>
    <name evidence="4" type="ORF">Purlil1_1253</name>
</gene>
<keyword evidence="1" id="KW-0539">Nucleus</keyword>
<name>A0ABR0CDZ4_PURLI</name>
<evidence type="ECO:0000256" key="1">
    <source>
        <dbReference type="PROSITE-ProRule" id="PRU00267"/>
    </source>
</evidence>
<feature type="compositionally biased region" description="Basic and acidic residues" evidence="2">
    <location>
        <begin position="323"/>
        <end position="332"/>
    </location>
</feature>
<feature type="compositionally biased region" description="Basic residues" evidence="2">
    <location>
        <begin position="282"/>
        <end position="293"/>
    </location>
</feature>
<evidence type="ECO:0000256" key="2">
    <source>
        <dbReference type="SAM" id="MobiDB-lite"/>
    </source>
</evidence>
<dbReference type="Proteomes" id="UP001287286">
    <property type="component" value="Unassembled WGS sequence"/>
</dbReference>
<evidence type="ECO:0000313" key="5">
    <source>
        <dbReference type="Proteomes" id="UP001287286"/>
    </source>
</evidence>
<comment type="caution">
    <text evidence="4">The sequence shown here is derived from an EMBL/GenBank/DDBJ whole genome shotgun (WGS) entry which is preliminary data.</text>
</comment>
<dbReference type="Pfam" id="PF00505">
    <property type="entry name" value="HMG_box"/>
    <property type="match status" value="1"/>
</dbReference>
<feature type="region of interest" description="Disordered" evidence="2">
    <location>
        <begin position="136"/>
        <end position="162"/>
    </location>
</feature>
<accession>A0ABR0CDZ4</accession>
<dbReference type="PROSITE" id="PS50118">
    <property type="entry name" value="HMG_BOX_2"/>
    <property type="match status" value="1"/>
</dbReference>
<dbReference type="SMART" id="SM00398">
    <property type="entry name" value="HMG"/>
    <property type="match status" value="1"/>
</dbReference>
<reference evidence="4 5" key="1">
    <citation type="journal article" date="2024" name="Microbiol. Resour. Announc.">
        <title>Genome annotations for the ascomycete fungi Trichoderma harzianum, Trichoderma aggressivum, and Purpureocillium lilacinum.</title>
        <authorList>
            <person name="Beijen E.P.W."/>
            <person name="Ohm R.A."/>
        </authorList>
    </citation>
    <scope>NUCLEOTIDE SEQUENCE [LARGE SCALE GENOMIC DNA]</scope>
    <source>
        <strain evidence="4 5">CBS 150709</strain>
    </source>
</reference>
<dbReference type="Gene3D" id="1.10.30.10">
    <property type="entry name" value="High mobility group box domain"/>
    <property type="match status" value="1"/>
</dbReference>
<dbReference type="InterPro" id="IPR009071">
    <property type="entry name" value="HMG_box_dom"/>
</dbReference>
<protein>
    <submittedName>
        <fullName evidence="4">Transcriptional regulator family: HMG</fullName>
    </submittedName>
</protein>
<dbReference type="SUPFAM" id="SSF47095">
    <property type="entry name" value="HMG-box"/>
    <property type="match status" value="1"/>
</dbReference>